<organism evidence="1 2">
    <name type="scientific">Phytophthora lilii</name>
    <dbReference type="NCBI Taxonomy" id="2077276"/>
    <lineage>
        <taxon>Eukaryota</taxon>
        <taxon>Sar</taxon>
        <taxon>Stramenopiles</taxon>
        <taxon>Oomycota</taxon>
        <taxon>Peronosporomycetes</taxon>
        <taxon>Peronosporales</taxon>
        <taxon>Peronosporaceae</taxon>
        <taxon>Phytophthora</taxon>
    </lineage>
</organism>
<sequence>MAVPFDSKAGSTFVTPDNTTRVAINALFISTAANILPDGEYSVRVIAIFCGKLKGLNRSEVTMIMWLPDTKFGTMAPFLDLIIGMPIQVSQNVRVEKMVANGTLGTLETIVYHPETTFCLVHDSIAGMNVKVPSVAPPVLLVRLDRGASAAAMTGCGDANISSYFLTVKLIVRVILHYQDAWVEYFDPFQLKFSSFPLCVLWLRQ</sequence>
<accession>A0A9W6WQH2</accession>
<evidence type="ECO:0000313" key="1">
    <source>
        <dbReference type="EMBL" id="GMF22954.1"/>
    </source>
</evidence>
<protein>
    <submittedName>
        <fullName evidence="1">Unnamed protein product</fullName>
    </submittedName>
</protein>
<reference evidence="1" key="1">
    <citation type="submission" date="2023-04" db="EMBL/GenBank/DDBJ databases">
        <title>Phytophthora lilii NBRC 32176.</title>
        <authorList>
            <person name="Ichikawa N."/>
            <person name="Sato H."/>
            <person name="Tonouchi N."/>
        </authorList>
    </citation>
    <scope>NUCLEOTIDE SEQUENCE</scope>
    <source>
        <strain evidence="1">NBRC 32176</strain>
    </source>
</reference>
<comment type="caution">
    <text evidence="1">The sequence shown here is derived from an EMBL/GenBank/DDBJ whole genome shotgun (WGS) entry which is preliminary data.</text>
</comment>
<evidence type="ECO:0000313" key="2">
    <source>
        <dbReference type="Proteomes" id="UP001165083"/>
    </source>
</evidence>
<keyword evidence="2" id="KW-1185">Reference proteome</keyword>
<dbReference type="Proteomes" id="UP001165083">
    <property type="component" value="Unassembled WGS sequence"/>
</dbReference>
<proteinExistence type="predicted"/>
<name>A0A9W6WQH2_9STRA</name>
<gene>
    <name evidence="1" type="ORF">Plil01_000921800</name>
</gene>
<dbReference type="AlphaFoldDB" id="A0A9W6WQH2"/>
<dbReference type="EMBL" id="BSXW01000456">
    <property type="protein sequence ID" value="GMF22954.1"/>
    <property type="molecule type" value="Genomic_DNA"/>
</dbReference>
<dbReference type="OrthoDB" id="129520at2759"/>